<evidence type="ECO:0000313" key="3">
    <source>
        <dbReference type="Proteomes" id="UP000887226"/>
    </source>
</evidence>
<dbReference type="Proteomes" id="UP000887226">
    <property type="component" value="Unassembled WGS sequence"/>
</dbReference>
<feature type="compositionally biased region" description="Low complexity" evidence="1">
    <location>
        <begin position="17"/>
        <end position="50"/>
    </location>
</feature>
<dbReference type="Gene3D" id="2.60.120.10">
    <property type="entry name" value="Jelly Rolls"/>
    <property type="match status" value="1"/>
</dbReference>
<feature type="region of interest" description="Disordered" evidence="1">
    <location>
        <begin position="1"/>
        <end position="128"/>
    </location>
</feature>
<name>A0A9P8CBR5_9HELO</name>
<evidence type="ECO:0000313" key="2">
    <source>
        <dbReference type="EMBL" id="KAG9241228.1"/>
    </source>
</evidence>
<organism evidence="2 3">
    <name type="scientific">Calycina marina</name>
    <dbReference type="NCBI Taxonomy" id="1763456"/>
    <lineage>
        <taxon>Eukaryota</taxon>
        <taxon>Fungi</taxon>
        <taxon>Dikarya</taxon>
        <taxon>Ascomycota</taxon>
        <taxon>Pezizomycotina</taxon>
        <taxon>Leotiomycetes</taxon>
        <taxon>Helotiales</taxon>
        <taxon>Pezizellaceae</taxon>
        <taxon>Calycina</taxon>
    </lineage>
</organism>
<dbReference type="EMBL" id="MU254248">
    <property type="protein sequence ID" value="KAG9241228.1"/>
    <property type="molecule type" value="Genomic_DNA"/>
</dbReference>
<evidence type="ECO:0000256" key="1">
    <source>
        <dbReference type="SAM" id="MobiDB-lite"/>
    </source>
</evidence>
<comment type="caution">
    <text evidence="2">The sequence shown here is derived from an EMBL/GenBank/DDBJ whole genome shotgun (WGS) entry which is preliminary data.</text>
</comment>
<dbReference type="InterPro" id="IPR011051">
    <property type="entry name" value="RmlC_Cupin_sf"/>
</dbReference>
<dbReference type="AlphaFoldDB" id="A0A9P8CBR5"/>
<reference evidence="2" key="1">
    <citation type="journal article" date="2021" name="IMA Fungus">
        <title>Genomic characterization of three marine fungi, including Emericellopsis atlantica sp. nov. with signatures of a generalist lifestyle and marine biomass degradation.</title>
        <authorList>
            <person name="Hagestad O.C."/>
            <person name="Hou L."/>
            <person name="Andersen J.H."/>
            <person name="Hansen E.H."/>
            <person name="Altermark B."/>
            <person name="Li C."/>
            <person name="Kuhnert E."/>
            <person name="Cox R.J."/>
            <person name="Crous P.W."/>
            <person name="Spatafora J.W."/>
            <person name="Lail K."/>
            <person name="Amirebrahimi M."/>
            <person name="Lipzen A."/>
            <person name="Pangilinan J."/>
            <person name="Andreopoulos W."/>
            <person name="Hayes R.D."/>
            <person name="Ng V."/>
            <person name="Grigoriev I.V."/>
            <person name="Jackson S.A."/>
            <person name="Sutton T.D.S."/>
            <person name="Dobson A.D.W."/>
            <person name="Rama T."/>
        </authorList>
    </citation>
    <scope>NUCLEOTIDE SEQUENCE</scope>
    <source>
        <strain evidence="2">TRa3180A</strain>
    </source>
</reference>
<gene>
    <name evidence="2" type="ORF">BJ878DRAFT_242856</name>
</gene>
<accession>A0A9P8CBR5</accession>
<feature type="compositionally biased region" description="Pro residues" evidence="1">
    <location>
        <begin position="97"/>
        <end position="108"/>
    </location>
</feature>
<keyword evidence="3" id="KW-1185">Reference proteome</keyword>
<dbReference type="SUPFAM" id="SSF51182">
    <property type="entry name" value="RmlC-like cupins"/>
    <property type="match status" value="1"/>
</dbReference>
<feature type="compositionally biased region" description="Polar residues" evidence="1">
    <location>
        <begin position="113"/>
        <end position="128"/>
    </location>
</feature>
<sequence length="232" mass="23655">MKSSLRSSLPASPIIVPPSSLVREQSSSSPSSSSGSSSSSSSSPKSASPSVLPRTVTISAPEIPKQHSSANECAIPVPAPTSSRSAPKATINGFPAAKPPSAPSPSPAPSSSTTDWETSTGTLASVPSSDSLHRIENIAFARSYILSKPGGITLGSTSFQIIRLAAGKSHRLMRSSGESICCVARGRTGVVLQKESTFSIGEGGMWRVRGGEGCVVRNAGEEGDVVVHVVGV</sequence>
<dbReference type="InterPro" id="IPR014710">
    <property type="entry name" value="RmlC-like_jellyroll"/>
</dbReference>
<proteinExistence type="predicted"/>
<dbReference type="OrthoDB" id="3545073at2759"/>
<feature type="compositionally biased region" description="Polar residues" evidence="1">
    <location>
        <begin position="1"/>
        <end position="10"/>
    </location>
</feature>
<protein>
    <submittedName>
        <fullName evidence="2">Uncharacterized protein</fullName>
    </submittedName>
</protein>